<dbReference type="AlphaFoldDB" id="A0A5J4TFP0"/>
<evidence type="ECO:0000313" key="2">
    <source>
        <dbReference type="Proteomes" id="UP000324800"/>
    </source>
</evidence>
<dbReference type="Proteomes" id="UP000324800">
    <property type="component" value="Unassembled WGS sequence"/>
</dbReference>
<protein>
    <submittedName>
        <fullName evidence="1">Uncharacterized protein</fullName>
    </submittedName>
</protein>
<evidence type="ECO:0000313" key="1">
    <source>
        <dbReference type="EMBL" id="KAA6356987.1"/>
    </source>
</evidence>
<reference evidence="1 2" key="1">
    <citation type="submission" date="2019-03" db="EMBL/GenBank/DDBJ databases">
        <title>Single cell metagenomics reveals metabolic interactions within the superorganism composed of flagellate Streblomastix strix and complex community of Bacteroidetes bacteria on its surface.</title>
        <authorList>
            <person name="Treitli S.C."/>
            <person name="Kolisko M."/>
            <person name="Husnik F."/>
            <person name="Keeling P."/>
            <person name="Hampl V."/>
        </authorList>
    </citation>
    <scope>NUCLEOTIDE SEQUENCE [LARGE SCALE GENOMIC DNA]</scope>
    <source>
        <strain evidence="1">ST1C</strain>
    </source>
</reference>
<dbReference type="EMBL" id="SNRW01032093">
    <property type="protein sequence ID" value="KAA6356987.1"/>
    <property type="molecule type" value="Genomic_DNA"/>
</dbReference>
<gene>
    <name evidence="1" type="ORF">EZS28_047487</name>
</gene>
<sequence>MGMRNTIATLSNLIDSSSHILSGTRVGERGIKSTNMEKICMMDSPNANHNTLERAGRQLKCFQGGNMDEEEQSETTSGED</sequence>
<name>A0A5J4TFP0_9EUKA</name>
<comment type="caution">
    <text evidence="1">The sequence shown here is derived from an EMBL/GenBank/DDBJ whole genome shotgun (WGS) entry which is preliminary data.</text>
</comment>
<accession>A0A5J4TFP0</accession>
<proteinExistence type="predicted"/>
<organism evidence="1 2">
    <name type="scientific">Streblomastix strix</name>
    <dbReference type="NCBI Taxonomy" id="222440"/>
    <lineage>
        <taxon>Eukaryota</taxon>
        <taxon>Metamonada</taxon>
        <taxon>Preaxostyla</taxon>
        <taxon>Oxymonadida</taxon>
        <taxon>Streblomastigidae</taxon>
        <taxon>Streblomastix</taxon>
    </lineage>
</organism>